<proteinExistence type="predicted"/>
<accession>A0ABV5HMU3</accession>
<comment type="caution">
    <text evidence="1">The sequence shown here is derived from an EMBL/GenBank/DDBJ whole genome shotgun (WGS) entry which is preliminary data.</text>
</comment>
<organism evidence="1 2">
    <name type="scientific">Vibrio olivae</name>
    <dbReference type="NCBI Taxonomy" id="1243002"/>
    <lineage>
        <taxon>Bacteria</taxon>
        <taxon>Pseudomonadati</taxon>
        <taxon>Pseudomonadota</taxon>
        <taxon>Gammaproteobacteria</taxon>
        <taxon>Vibrionales</taxon>
        <taxon>Vibrionaceae</taxon>
        <taxon>Vibrio</taxon>
    </lineage>
</organism>
<evidence type="ECO:0000313" key="1">
    <source>
        <dbReference type="EMBL" id="MFB9135581.1"/>
    </source>
</evidence>
<name>A0ABV5HMU3_9VIBR</name>
<protein>
    <recommendedName>
        <fullName evidence="3">Carrier domain-containing protein</fullName>
    </recommendedName>
</protein>
<evidence type="ECO:0008006" key="3">
    <source>
        <dbReference type="Google" id="ProtNLM"/>
    </source>
</evidence>
<evidence type="ECO:0000313" key="2">
    <source>
        <dbReference type="Proteomes" id="UP001589645"/>
    </source>
</evidence>
<reference evidence="1 2" key="1">
    <citation type="submission" date="2024-09" db="EMBL/GenBank/DDBJ databases">
        <authorList>
            <person name="Sun Q."/>
            <person name="Mori K."/>
        </authorList>
    </citation>
    <scope>NUCLEOTIDE SEQUENCE [LARGE SCALE GENOMIC DNA]</scope>
    <source>
        <strain evidence="1 2">CECT 8064</strain>
    </source>
</reference>
<dbReference type="Proteomes" id="UP001589645">
    <property type="component" value="Unassembled WGS sequence"/>
</dbReference>
<gene>
    <name evidence="1" type="ORF">ACFFUV_11475</name>
</gene>
<keyword evidence="2" id="KW-1185">Reference proteome</keyword>
<dbReference type="RefSeq" id="WP_390192684.1">
    <property type="nucleotide sequence ID" value="NZ_JBHMEP010000002.1"/>
</dbReference>
<sequence length="70" mass="7957">MKVIDNDDTTSTLTCEISHEEMLIIMAGMREICFGVDIHAFDTRLGYSKEQVSILVRQLRSILDEQGIEP</sequence>
<dbReference type="EMBL" id="JBHMEP010000002">
    <property type="protein sequence ID" value="MFB9135581.1"/>
    <property type="molecule type" value="Genomic_DNA"/>
</dbReference>